<feature type="region of interest" description="Disordered" evidence="1">
    <location>
        <begin position="271"/>
        <end position="320"/>
    </location>
</feature>
<name>A0A8H7QMM7_9FUNG</name>
<dbReference type="CDD" id="cd00167">
    <property type="entry name" value="SANT"/>
    <property type="match status" value="1"/>
</dbReference>
<dbReference type="InterPro" id="IPR009057">
    <property type="entry name" value="Homeodomain-like_sf"/>
</dbReference>
<dbReference type="SMART" id="SM00717">
    <property type="entry name" value="SANT"/>
    <property type="match status" value="1"/>
</dbReference>
<proteinExistence type="predicted"/>
<dbReference type="PROSITE" id="PS50090">
    <property type="entry name" value="MYB_LIKE"/>
    <property type="match status" value="1"/>
</dbReference>
<dbReference type="Proteomes" id="UP000603453">
    <property type="component" value="Unassembled WGS sequence"/>
</dbReference>
<gene>
    <name evidence="3" type="ORF">INT47_000429</name>
</gene>
<sequence>MLDATVDQENFAIQGLLALRDCDSTNESNKSTSPQSFVTTPELNEISEITSASKVPSDSSIEYAATESKTVTNTAPFKMHSQQSQTQQAYHFQQKQQEYRDRQAYNAQQAFNAQQIRHAHQYQVVQPSNSSSTIRLPSIKEMLAQHPLLHRSGQTIPIYENKEIYAKDHLQRYSNIQSEKTDRQNTLTEFNKQYKTHCHCDKKRQILEAHTKNQQKLQNSQTLDFKALLQSHNIHKCLEKIKSLSDFELQAFLSGLRQYYRDEYDRELKSQNKKCDTSDAIEPRNNDTDETDNDDDGSEYKLSSDNSHGSDSNTVFINNNNKRTKVENTKSCRGSIEKPRWTTEEKLELLDAVIKHKSLDIMATFDWNVIGADAGRTDKACKDQWRRGILKLFRDYVSRL</sequence>
<evidence type="ECO:0000313" key="3">
    <source>
        <dbReference type="EMBL" id="KAG2195464.1"/>
    </source>
</evidence>
<accession>A0A8H7QMM7</accession>
<dbReference type="AlphaFoldDB" id="A0A8H7QMM7"/>
<feature type="compositionally biased region" description="Polar residues" evidence="1">
    <location>
        <begin position="301"/>
        <end position="320"/>
    </location>
</feature>
<evidence type="ECO:0000256" key="1">
    <source>
        <dbReference type="SAM" id="MobiDB-lite"/>
    </source>
</evidence>
<feature type="domain" description="Myb-like" evidence="2">
    <location>
        <begin position="333"/>
        <end position="389"/>
    </location>
</feature>
<dbReference type="Pfam" id="PF00249">
    <property type="entry name" value="Myb_DNA-binding"/>
    <property type="match status" value="1"/>
</dbReference>
<reference evidence="3" key="1">
    <citation type="submission" date="2020-12" db="EMBL/GenBank/DDBJ databases">
        <title>Metabolic potential, ecology and presence of endohyphal bacteria is reflected in genomic diversity of Mucoromycotina.</title>
        <authorList>
            <person name="Muszewska A."/>
            <person name="Okrasinska A."/>
            <person name="Steczkiewicz K."/>
            <person name="Drgas O."/>
            <person name="Orlowska M."/>
            <person name="Perlinska-Lenart U."/>
            <person name="Aleksandrzak-Piekarczyk T."/>
            <person name="Szatraj K."/>
            <person name="Zielenkiewicz U."/>
            <person name="Pilsyk S."/>
            <person name="Malc E."/>
            <person name="Mieczkowski P."/>
            <person name="Kruszewska J.S."/>
            <person name="Biernat P."/>
            <person name="Pawlowska J."/>
        </authorList>
    </citation>
    <scope>NUCLEOTIDE SEQUENCE</scope>
    <source>
        <strain evidence="3">WA0000017839</strain>
    </source>
</reference>
<evidence type="ECO:0000259" key="2">
    <source>
        <dbReference type="PROSITE" id="PS50090"/>
    </source>
</evidence>
<dbReference type="Gene3D" id="1.10.10.60">
    <property type="entry name" value="Homeodomain-like"/>
    <property type="match status" value="1"/>
</dbReference>
<protein>
    <recommendedName>
        <fullName evidence="2">Myb-like domain-containing protein</fullName>
    </recommendedName>
</protein>
<evidence type="ECO:0000313" key="4">
    <source>
        <dbReference type="Proteomes" id="UP000603453"/>
    </source>
</evidence>
<organism evidence="3 4">
    <name type="scientific">Mucor saturninus</name>
    <dbReference type="NCBI Taxonomy" id="64648"/>
    <lineage>
        <taxon>Eukaryota</taxon>
        <taxon>Fungi</taxon>
        <taxon>Fungi incertae sedis</taxon>
        <taxon>Mucoromycota</taxon>
        <taxon>Mucoromycotina</taxon>
        <taxon>Mucoromycetes</taxon>
        <taxon>Mucorales</taxon>
        <taxon>Mucorineae</taxon>
        <taxon>Mucoraceae</taxon>
        <taxon>Mucor</taxon>
    </lineage>
</organism>
<feature type="compositionally biased region" description="Acidic residues" evidence="1">
    <location>
        <begin position="288"/>
        <end position="297"/>
    </location>
</feature>
<dbReference type="SUPFAM" id="SSF46689">
    <property type="entry name" value="Homeodomain-like"/>
    <property type="match status" value="1"/>
</dbReference>
<keyword evidence="4" id="KW-1185">Reference proteome</keyword>
<feature type="compositionally biased region" description="Basic and acidic residues" evidence="1">
    <location>
        <begin position="271"/>
        <end position="287"/>
    </location>
</feature>
<dbReference type="InterPro" id="IPR001005">
    <property type="entry name" value="SANT/Myb"/>
</dbReference>
<comment type="caution">
    <text evidence="3">The sequence shown here is derived from an EMBL/GenBank/DDBJ whole genome shotgun (WGS) entry which is preliminary data.</text>
</comment>
<dbReference type="EMBL" id="JAEPRD010000170">
    <property type="protein sequence ID" value="KAG2195464.1"/>
    <property type="molecule type" value="Genomic_DNA"/>
</dbReference>
<dbReference type="OrthoDB" id="2384577at2759"/>